<dbReference type="Proteomes" id="UP001470230">
    <property type="component" value="Unassembled WGS sequence"/>
</dbReference>
<feature type="coiled-coil region" evidence="1">
    <location>
        <begin position="700"/>
        <end position="885"/>
    </location>
</feature>
<protein>
    <submittedName>
        <fullName evidence="3">Uncharacterized protein</fullName>
    </submittedName>
</protein>
<organism evidence="3 4">
    <name type="scientific">Tritrichomonas musculus</name>
    <dbReference type="NCBI Taxonomy" id="1915356"/>
    <lineage>
        <taxon>Eukaryota</taxon>
        <taxon>Metamonada</taxon>
        <taxon>Parabasalia</taxon>
        <taxon>Tritrichomonadida</taxon>
        <taxon>Tritrichomonadidae</taxon>
        <taxon>Tritrichomonas</taxon>
    </lineage>
</organism>
<evidence type="ECO:0000313" key="4">
    <source>
        <dbReference type="Proteomes" id="UP001470230"/>
    </source>
</evidence>
<accession>A0ABR2KD98</accession>
<evidence type="ECO:0000256" key="2">
    <source>
        <dbReference type="SAM" id="MobiDB-lite"/>
    </source>
</evidence>
<sequence length="1177" mass="136417">MLSENDSEGNKLVQLGESILNQTFDAKNDQGEKGSESSLNDKLYFHVVQLSNFLQTLKSNNSLQESDVHQVLHFLTNVYHDLNELEKIPTPEVGPHSPVNESYKTLAYTLYILLKNHNIEFHTNSKEEPNIQLKKNSSFLENSSELLSFLADEYDLPRNLTEKEIISTIKEHKKSENSLSFSPKKDFNSEIKALKIQIENLQNCQKESEDSFKEKTEALIKINEVQKREIAKLKKQNQSLQSQVNMAITEALNISKSSFQDKDDSINRARLNLLEKDIESIKTQYDELKDKKHKIALENQKLKDENQKLIESEKRKDSDIIELKHALTQLQIENEQLNNSHDIKRIYDSSNTEIKIKASENEKLNSALVEISTHLKSLSSEISLESNRSNILYELSQKLIMALDKYDYILREKDKEAEKTQVLLNESQTLINNMKNQQAKSEKNATPDTEKGQIIDEIKQFLSTKSISTELNNEIVQIIDSPTTPIQKVLNLLNFLLNQEKTAETNKNLEEENDRLFDYCCSLLQFFEKLADSGELQQWIIGSPQDDTFRPLLLFQCSKIESFLKQYRSELNFNDEDFFDFPARIEAILSNGHQPQPRELDLMFHLCSTVNDSLRRYALNLKEENRALLDNVAEIRHELQQVSNECHFSFDEVNVQKSHESICSQTEGLMNPKFVEVLNAIENDSNESETIKKIIEILNIDDKKREVKSLSHENDKLRNEIAQLKQENLETNSQIKLILKENLDMKKNENDYQVKLSQLQQIIEEQKTKKEPYQVQSDNSELVGRLNEEIDSLKMKCKALEIEKSNTKSSLKKEFSKNLSKIQKEKDELNAQNDKLKNNYEKLLNELQSRLKVSLDSLSKSTEELKNANLKLSQINSELNTTRVENKMLKLKISTSDEKMQREKSLLETHFRMEKLNAETKFETSIEKVKAEYEKNFHEFLVSVCERFKDFFDFNQPISESSVQNLLNRVDTELKSEKDRLAIYELFSNEMNSVRSILGINDSEPILPIISKMVKKLNDKPIEFVEKVKIASQNDQTALEWEQWAKKLILMISDNLAPVQSSKYIQYAIEEAVMAGISQRSLIKKINILRNEKILLKKGKIYIKNKNKKLSLNSILLVLACIRRLQINSCHLPSNISKPSQLQHVDENKNDNTNFDEDITKSQQEPITKKKNYPIIT</sequence>
<proteinExistence type="predicted"/>
<evidence type="ECO:0000313" key="3">
    <source>
        <dbReference type="EMBL" id="KAK8889102.1"/>
    </source>
</evidence>
<feature type="region of interest" description="Disordered" evidence="2">
    <location>
        <begin position="1138"/>
        <end position="1165"/>
    </location>
</feature>
<reference evidence="3 4" key="1">
    <citation type="submission" date="2024-04" db="EMBL/GenBank/DDBJ databases">
        <title>Tritrichomonas musculus Genome.</title>
        <authorList>
            <person name="Alves-Ferreira E."/>
            <person name="Grigg M."/>
            <person name="Lorenzi H."/>
            <person name="Galac M."/>
        </authorList>
    </citation>
    <scope>NUCLEOTIDE SEQUENCE [LARGE SCALE GENOMIC DNA]</scope>
    <source>
        <strain evidence="3 4">EAF2021</strain>
    </source>
</reference>
<feature type="coiled-coil region" evidence="1">
    <location>
        <begin position="618"/>
        <end position="645"/>
    </location>
</feature>
<comment type="caution">
    <text evidence="3">The sequence shown here is derived from an EMBL/GenBank/DDBJ whole genome shotgun (WGS) entry which is preliminary data.</text>
</comment>
<gene>
    <name evidence="3" type="ORF">M9Y10_033846</name>
</gene>
<keyword evidence="1" id="KW-0175">Coiled coil</keyword>
<evidence type="ECO:0000256" key="1">
    <source>
        <dbReference type="SAM" id="Coils"/>
    </source>
</evidence>
<name>A0ABR2KD98_9EUKA</name>
<keyword evidence="4" id="KW-1185">Reference proteome</keyword>
<dbReference type="EMBL" id="JAPFFF010000005">
    <property type="protein sequence ID" value="KAK8889102.1"/>
    <property type="molecule type" value="Genomic_DNA"/>
</dbReference>
<feature type="coiled-coil region" evidence="1">
    <location>
        <begin position="184"/>
        <end position="340"/>
    </location>
</feature>